<protein>
    <recommendedName>
        <fullName evidence="1">Outer membrane protein beta-barrel domain-containing protein</fullName>
    </recommendedName>
</protein>
<dbReference type="EMBL" id="MPPL01000001">
    <property type="protein sequence ID" value="OKS89115.1"/>
    <property type="molecule type" value="Genomic_DNA"/>
</dbReference>
<comment type="caution">
    <text evidence="2">The sequence shown here is derived from an EMBL/GenBank/DDBJ whole genome shotgun (WGS) entry which is preliminary data.</text>
</comment>
<accession>A0A1Q6A530</accession>
<evidence type="ECO:0000313" key="2">
    <source>
        <dbReference type="EMBL" id="OKS89115.1"/>
    </source>
</evidence>
<organism evidence="2 3">
    <name type="scientific">Mucilaginibacter polytrichastri</name>
    <dbReference type="NCBI Taxonomy" id="1302689"/>
    <lineage>
        <taxon>Bacteria</taxon>
        <taxon>Pseudomonadati</taxon>
        <taxon>Bacteroidota</taxon>
        <taxon>Sphingobacteriia</taxon>
        <taxon>Sphingobacteriales</taxon>
        <taxon>Sphingobacteriaceae</taxon>
        <taxon>Mucilaginibacter</taxon>
    </lineage>
</organism>
<proteinExistence type="predicted"/>
<sequence>MKKALFGILLLVTLSIGAKAQFILGLKGGADFSKMNIDNIKASSIAGYQAGIFMRAGNSVFFQPEIYLSSSGSKFYSQNATGGNYSLEENKVRFTNVNFPLLFGTAFGPRNLNFRILAGPVYSVIADKNRSFSQSFMNANPGIEKYVSNTLGYQGGIGGDAGSFTIDFRYEGGLTQINKDYTQKQNQWSISLGFKLL</sequence>
<dbReference type="InterPro" id="IPR025665">
    <property type="entry name" value="Beta-barrel_OMP_2"/>
</dbReference>
<keyword evidence="3" id="KW-1185">Reference proteome</keyword>
<feature type="domain" description="Outer membrane protein beta-barrel" evidence="1">
    <location>
        <begin position="24"/>
        <end position="177"/>
    </location>
</feature>
<name>A0A1Q6A530_9SPHI</name>
<evidence type="ECO:0000259" key="1">
    <source>
        <dbReference type="Pfam" id="PF13568"/>
    </source>
</evidence>
<dbReference type="AlphaFoldDB" id="A0A1Q6A530"/>
<evidence type="ECO:0000313" key="3">
    <source>
        <dbReference type="Proteomes" id="UP000186720"/>
    </source>
</evidence>
<reference evidence="2 3" key="1">
    <citation type="submission" date="2016-11" db="EMBL/GenBank/DDBJ databases">
        <title>Whole Genome Sequencing of Mucilaginibacter polytrichastri RG4-7(T) isolated from the moss sample.</title>
        <authorList>
            <person name="Li Y."/>
        </authorList>
    </citation>
    <scope>NUCLEOTIDE SEQUENCE [LARGE SCALE GENOMIC DNA]</scope>
    <source>
        <strain evidence="2 3">RG4-7</strain>
    </source>
</reference>
<dbReference type="RefSeq" id="WP_074491890.1">
    <property type="nucleotide sequence ID" value="NZ_FPAM01000007.1"/>
</dbReference>
<dbReference type="STRING" id="1302689.RG47T_4596"/>
<dbReference type="Pfam" id="PF13568">
    <property type="entry name" value="OMP_b-brl_2"/>
    <property type="match status" value="1"/>
</dbReference>
<dbReference type="OrthoDB" id="753334at2"/>
<dbReference type="Proteomes" id="UP000186720">
    <property type="component" value="Unassembled WGS sequence"/>
</dbReference>
<gene>
    <name evidence="2" type="ORF">RG47T_4596</name>
</gene>